<dbReference type="OrthoDB" id="1204817at2"/>
<dbReference type="Pfam" id="PF16130">
    <property type="entry name" value="DUF4842"/>
    <property type="match status" value="1"/>
</dbReference>
<reference evidence="3 4" key="2">
    <citation type="journal article" date="2011" name="Stand. Genomic Sci.">
        <title>Complete genome sequence of Bacteroides helcogenes type strain (P 36-108).</title>
        <authorList>
            <person name="Pati A."/>
            <person name="Gronow S."/>
            <person name="Zeytun A."/>
            <person name="Lapidus A."/>
            <person name="Nolan M."/>
            <person name="Hammon N."/>
            <person name="Deshpande S."/>
            <person name="Cheng J.F."/>
            <person name="Tapia R."/>
            <person name="Han C."/>
            <person name="Goodwin L."/>
            <person name="Pitluck S."/>
            <person name="Liolios K."/>
            <person name="Pagani I."/>
            <person name="Ivanova N."/>
            <person name="Mavromatis K."/>
            <person name="Chen A."/>
            <person name="Palaniappan K."/>
            <person name="Land M."/>
            <person name="Hauser L."/>
            <person name="Chang Y.J."/>
            <person name="Jeffries C.D."/>
            <person name="Detter J.C."/>
            <person name="Brambilla E."/>
            <person name="Rohde M."/>
            <person name="Goker M."/>
            <person name="Woyke T."/>
            <person name="Bristow J."/>
            <person name="Eisen J.A."/>
            <person name="Markowitz V."/>
            <person name="Hugenholtz P."/>
            <person name="Kyrpides N.C."/>
            <person name="Klenk H.P."/>
            <person name="Lucas S."/>
        </authorList>
    </citation>
    <scope>NUCLEOTIDE SEQUENCE [LARGE SCALE GENOMIC DNA]</scope>
    <source>
        <strain evidence="4">ATCC 35417 / DSM 20613 / JCM 6297 / CCUG 15421 / P 36-108</strain>
    </source>
</reference>
<dbReference type="PROSITE" id="PS51257">
    <property type="entry name" value="PROKAR_LIPOPROTEIN"/>
    <property type="match status" value="1"/>
</dbReference>
<organism evidence="3 4">
    <name type="scientific">Bacteroides helcogenes (strain ATCC 35417 / DSM 20613 / JCM 6297 / CCUG 15421 / P 36-108)</name>
    <dbReference type="NCBI Taxonomy" id="693979"/>
    <lineage>
        <taxon>Bacteria</taxon>
        <taxon>Pseudomonadati</taxon>
        <taxon>Bacteroidota</taxon>
        <taxon>Bacteroidia</taxon>
        <taxon>Bacteroidales</taxon>
        <taxon>Bacteroidaceae</taxon>
        <taxon>Bacteroides</taxon>
    </lineage>
</organism>
<protein>
    <recommendedName>
        <fullName evidence="5">LruC domain-containing protein</fullName>
    </recommendedName>
</protein>
<dbReference type="STRING" id="693979.Bache_0936"/>
<evidence type="ECO:0000313" key="3">
    <source>
        <dbReference type="EMBL" id="ADV42951.1"/>
    </source>
</evidence>
<evidence type="ECO:0000259" key="2">
    <source>
        <dbReference type="Pfam" id="PF16130"/>
    </source>
</evidence>
<dbReference type="eggNOG" id="COG3391">
    <property type="taxonomic scope" value="Bacteria"/>
</dbReference>
<evidence type="ECO:0000259" key="1">
    <source>
        <dbReference type="Pfam" id="PF13448"/>
    </source>
</evidence>
<dbReference type="EMBL" id="CP002352">
    <property type="protein sequence ID" value="ADV42951.1"/>
    <property type="molecule type" value="Genomic_DNA"/>
</dbReference>
<dbReference type="Pfam" id="PF13448">
    <property type="entry name" value="DUF4114"/>
    <property type="match status" value="1"/>
</dbReference>
<dbReference type="Proteomes" id="UP000008630">
    <property type="component" value="Chromosome"/>
</dbReference>
<dbReference type="KEGG" id="bhl:Bache_0936"/>
<feature type="domain" description="DUF4842" evidence="2">
    <location>
        <begin position="543"/>
        <end position="664"/>
    </location>
</feature>
<dbReference type="InterPro" id="IPR032295">
    <property type="entry name" value="DUF4842"/>
</dbReference>
<proteinExistence type="predicted"/>
<evidence type="ECO:0008006" key="5">
    <source>
        <dbReference type="Google" id="ProtNLM"/>
    </source>
</evidence>
<dbReference type="PATRIC" id="fig|693979.3.peg.999"/>
<dbReference type="AlphaFoldDB" id="E6SQ46"/>
<dbReference type="HOGENOM" id="CLU_026148_0_0_10"/>
<dbReference type="InterPro" id="IPR025193">
    <property type="entry name" value="DUF4114"/>
</dbReference>
<feature type="domain" description="DUF4114" evidence="1">
    <location>
        <begin position="336"/>
        <end position="426"/>
    </location>
</feature>
<dbReference type="InterPro" id="IPR031025">
    <property type="entry name" value="LruC_dom"/>
</dbReference>
<dbReference type="RefSeq" id="WP_013546564.1">
    <property type="nucleotide sequence ID" value="NC_014933.1"/>
</dbReference>
<evidence type="ECO:0000313" key="4">
    <source>
        <dbReference type="Proteomes" id="UP000008630"/>
    </source>
</evidence>
<sequence length="669" mass="75325">MRKEYINKIAAIGCISLLVGISGGCMNQNEVYDPNHRKDQLPAMDTYFGFKTTSEVKLNVNYDLPGCKALLEVYTENPIDGSTAELKKKADVEPIFKAYTDEDGKYNGIMTVPAMFDKIFLYTDAAGVPRCLELGIENGIASFDGTINRETEPETRAYQFRGQAPYTLNAGKSLYSLCKWKTYGQLYYNYTKTVTNVNSEKIGSLADRIDKNLESSCKNNNGSNAHLLANAEKTNIYISPKTAAGKDVESATIDFIFLEQSGAYRNSFGYYYYKGTTPPTDMSQVKKYIIFPNVAKTDHLTPWMKQITSKTILKSGDKVRLKYFGEDGNQSASEQFPAGYTIGWFMVSDGFNGRYYDEYNSDKWRHNDQRDTNNYEINANRPILSSNDEEQQFITVYDKKSGKLIIGVEDGGDTNYKDLLFYVEANPMEAIVNPENPGRPSIDEGGEVEVPDVTENKTGTLAFEDIWPKGGDYDMNDVVVEYNRAVTFDKDNMVKKIVDTFRAIHCGAQITDAFAYQVGAGQLGSVSGDGIIETATNSIIVFENCKEAVGKEYVITREFSTPFDKADLKDYNPFIISNYVAGATSRTEIHLPKRESTSYADKSENYTQDDAYFIKKDGKYPFAVELPILGFKVADEMKRIDDDTQYPLFRTWAESKGTKATDWYIHKKK</sequence>
<keyword evidence="4" id="KW-1185">Reference proteome</keyword>
<reference key="1">
    <citation type="submission" date="2010-11" db="EMBL/GenBank/DDBJ databases">
        <title>The complete genome of Bacteroides helcogenes P 36-108.</title>
        <authorList>
            <consortium name="US DOE Joint Genome Institute (JGI-PGF)"/>
            <person name="Lucas S."/>
            <person name="Copeland A."/>
            <person name="Lapidus A."/>
            <person name="Bruce D."/>
            <person name="Goodwin L."/>
            <person name="Pitluck S."/>
            <person name="Kyrpides N."/>
            <person name="Mavromatis K."/>
            <person name="Ivanova N."/>
            <person name="Zeytun A."/>
            <person name="Brettin T."/>
            <person name="Detter J.C."/>
            <person name="Tapia R."/>
            <person name="Han C."/>
            <person name="Land M."/>
            <person name="Hauser L."/>
            <person name="Markowitz V."/>
            <person name="Cheng J.-F."/>
            <person name="Hugenholtz P."/>
            <person name="Woyke T."/>
            <person name="Wu D."/>
            <person name="Gronow S."/>
            <person name="Wellnitz S."/>
            <person name="Brambilla E."/>
            <person name="Klenk H.-P."/>
            <person name="Eisen J.A."/>
        </authorList>
    </citation>
    <scope>NUCLEOTIDE SEQUENCE</scope>
    <source>
        <strain>P 36-108</strain>
    </source>
</reference>
<name>E6SQ46_BACT6</name>
<accession>E6SQ46</accession>
<gene>
    <name evidence="3" type="ordered locus">Bache_0936</name>
</gene>
<dbReference type="NCBIfam" id="TIGR04456">
    <property type="entry name" value="LruC_dom"/>
    <property type="match status" value="2"/>
</dbReference>